<proteinExistence type="predicted"/>
<evidence type="ECO:0000313" key="1">
    <source>
        <dbReference type="EMBL" id="KAI5673242.1"/>
    </source>
</evidence>
<sequence>MAIRMPRIIHSKQLLRRSTSQNASATDIPKGCFAVYVGEDEKKRFMIPISYLNEPSFQDLLVQAEEEYGFEHPMGGITIPCSEDYFPKRTCFCERRMAIRLPSGLPVKQILSRLALSGNAVHYVPKGFLAVYVGESQKKRYIIPVSYVNKPQFQ</sequence>
<accession>A0ACC0BKX4</accession>
<protein>
    <submittedName>
        <fullName evidence="1">Uncharacterized protein</fullName>
    </submittedName>
</protein>
<evidence type="ECO:0000313" key="2">
    <source>
        <dbReference type="Proteomes" id="UP001060085"/>
    </source>
</evidence>
<dbReference type="Proteomes" id="UP001060085">
    <property type="component" value="Linkage Group LG03"/>
</dbReference>
<reference evidence="2" key="1">
    <citation type="journal article" date="2023" name="Nat. Plants">
        <title>Single-cell RNA sequencing provides a high-resolution roadmap for understanding the multicellular compartmentation of specialized metabolism.</title>
        <authorList>
            <person name="Sun S."/>
            <person name="Shen X."/>
            <person name="Li Y."/>
            <person name="Li Y."/>
            <person name="Wang S."/>
            <person name="Li R."/>
            <person name="Zhang H."/>
            <person name="Shen G."/>
            <person name="Guo B."/>
            <person name="Wei J."/>
            <person name="Xu J."/>
            <person name="St-Pierre B."/>
            <person name="Chen S."/>
            <person name="Sun C."/>
        </authorList>
    </citation>
    <scope>NUCLEOTIDE SEQUENCE [LARGE SCALE GENOMIC DNA]</scope>
</reference>
<gene>
    <name evidence="1" type="ORF">M9H77_13606</name>
</gene>
<name>A0ACC0BKX4_CATRO</name>
<dbReference type="EMBL" id="CM044703">
    <property type="protein sequence ID" value="KAI5673242.1"/>
    <property type="molecule type" value="Genomic_DNA"/>
</dbReference>
<keyword evidence="2" id="KW-1185">Reference proteome</keyword>
<organism evidence="1 2">
    <name type="scientific">Catharanthus roseus</name>
    <name type="common">Madagascar periwinkle</name>
    <name type="synonym">Vinca rosea</name>
    <dbReference type="NCBI Taxonomy" id="4058"/>
    <lineage>
        <taxon>Eukaryota</taxon>
        <taxon>Viridiplantae</taxon>
        <taxon>Streptophyta</taxon>
        <taxon>Embryophyta</taxon>
        <taxon>Tracheophyta</taxon>
        <taxon>Spermatophyta</taxon>
        <taxon>Magnoliopsida</taxon>
        <taxon>eudicotyledons</taxon>
        <taxon>Gunneridae</taxon>
        <taxon>Pentapetalae</taxon>
        <taxon>asterids</taxon>
        <taxon>lamiids</taxon>
        <taxon>Gentianales</taxon>
        <taxon>Apocynaceae</taxon>
        <taxon>Rauvolfioideae</taxon>
        <taxon>Vinceae</taxon>
        <taxon>Catharanthinae</taxon>
        <taxon>Catharanthus</taxon>
    </lineage>
</organism>
<comment type="caution">
    <text evidence="1">The sequence shown here is derived from an EMBL/GenBank/DDBJ whole genome shotgun (WGS) entry which is preliminary data.</text>
</comment>